<comment type="caution">
    <text evidence="2">The sequence shown here is derived from an EMBL/GenBank/DDBJ whole genome shotgun (WGS) entry which is preliminary data.</text>
</comment>
<dbReference type="InterPro" id="IPR013096">
    <property type="entry name" value="Cupin_2"/>
</dbReference>
<organism evidence="2 3">
    <name type="scientific">Streptomyces botrytidirepellens</name>
    <dbReference type="NCBI Taxonomy" id="2486417"/>
    <lineage>
        <taxon>Bacteria</taxon>
        <taxon>Bacillati</taxon>
        <taxon>Actinomycetota</taxon>
        <taxon>Actinomycetes</taxon>
        <taxon>Kitasatosporales</taxon>
        <taxon>Streptomycetaceae</taxon>
        <taxon>Streptomyces</taxon>
    </lineage>
</organism>
<dbReference type="SUPFAM" id="SSF51182">
    <property type="entry name" value="RmlC-like cupins"/>
    <property type="match status" value="1"/>
</dbReference>
<evidence type="ECO:0000313" key="3">
    <source>
        <dbReference type="Proteomes" id="UP000275401"/>
    </source>
</evidence>
<keyword evidence="3" id="KW-1185">Reference proteome</keyword>
<dbReference type="InterPro" id="IPR011051">
    <property type="entry name" value="RmlC_Cupin_sf"/>
</dbReference>
<evidence type="ECO:0000313" key="2">
    <source>
        <dbReference type="EMBL" id="RNG34688.1"/>
    </source>
</evidence>
<name>A0A3M8WWX0_9ACTN</name>
<dbReference type="Gene3D" id="2.60.120.10">
    <property type="entry name" value="Jelly Rolls"/>
    <property type="match status" value="1"/>
</dbReference>
<accession>A0A3M8WWX0</accession>
<dbReference type="CDD" id="cd02209">
    <property type="entry name" value="cupin_XRE_C"/>
    <property type="match status" value="1"/>
</dbReference>
<feature type="domain" description="Cupin type-2" evidence="1">
    <location>
        <begin position="38"/>
        <end position="83"/>
    </location>
</feature>
<dbReference type="Proteomes" id="UP000275401">
    <property type="component" value="Unassembled WGS sequence"/>
</dbReference>
<dbReference type="Pfam" id="PF07883">
    <property type="entry name" value="Cupin_2"/>
    <property type="match status" value="1"/>
</dbReference>
<dbReference type="AlphaFoldDB" id="A0A3M8WWX0"/>
<proteinExistence type="predicted"/>
<reference evidence="2 3" key="1">
    <citation type="submission" date="2018-11" db="EMBL/GenBank/DDBJ databases">
        <title>The Potential of Streptomyces as Biocontrol Agents against the Tomato grey mould, Botrytis cinerea (Gray mold) Frontiers in Microbiology.</title>
        <authorList>
            <person name="Li D."/>
        </authorList>
    </citation>
    <scope>NUCLEOTIDE SEQUENCE [LARGE SCALE GENOMIC DNA]</scope>
    <source>
        <strain evidence="2 3">NEAU-LD23</strain>
    </source>
</reference>
<dbReference type="RefSeq" id="WP_123098771.1">
    <property type="nucleotide sequence ID" value="NZ_RIBZ01000066.1"/>
</dbReference>
<gene>
    <name evidence="2" type="ORF">EEJ42_04940</name>
</gene>
<protein>
    <submittedName>
        <fullName evidence="2">Cupin domain-containing protein</fullName>
    </submittedName>
</protein>
<evidence type="ECO:0000259" key="1">
    <source>
        <dbReference type="Pfam" id="PF07883"/>
    </source>
</evidence>
<sequence>MLFWSEGISLGRPRSHPAPGLCGVQPDGDCTGADQLGVHPGKEWFTVVSGTVALILGERALRVEAGQAVEFSTMIPHAIKAPSARRSGAA</sequence>
<dbReference type="EMBL" id="RIBZ01000066">
    <property type="protein sequence ID" value="RNG34688.1"/>
    <property type="molecule type" value="Genomic_DNA"/>
</dbReference>
<dbReference type="InterPro" id="IPR014710">
    <property type="entry name" value="RmlC-like_jellyroll"/>
</dbReference>